<proteinExistence type="predicted"/>
<comment type="caution">
    <text evidence="1">The sequence shown here is derived from an EMBL/GenBank/DDBJ whole genome shotgun (WGS) entry which is preliminary data.</text>
</comment>
<protein>
    <submittedName>
        <fullName evidence="1">DUF1833 family protein</fullName>
    </submittedName>
</protein>
<dbReference type="InterPro" id="IPR014974">
    <property type="entry name" value="DUF1833"/>
</dbReference>
<sequence>MPDSTLSQALREAYASVPEGEVVFHTLELWHPDFTAPVRVVRDFQDLQARLEPAAPRQPGALVDFVAFAFDAALPEVSPDASPTLTLEMDNAGPELMTQIERAAISTQPVEVIYRQYLASDLEAPQNDPPLTLQVLSIRATPLRVTVRCGFADLANRRFPARSYTAAEFPGLIA</sequence>
<evidence type="ECO:0000313" key="2">
    <source>
        <dbReference type="Proteomes" id="UP000586093"/>
    </source>
</evidence>
<evidence type="ECO:0000313" key="1">
    <source>
        <dbReference type="EMBL" id="MBB1161450.1"/>
    </source>
</evidence>
<dbReference type="EMBL" id="JACIVI010000001">
    <property type="protein sequence ID" value="MBB1161450.1"/>
    <property type="molecule type" value="Genomic_DNA"/>
</dbReference>
<organism evidence="1 2">
    <name type="scientific">Aquariibacter albus</name>
    <dbReference type="NCBI Taxonomy" id="2759899"/>
    <lineage>
        <taxon>Bacteria</taxon>
        <taxon>Pseudomonadati</taxon>
        <taxon>Pseudomonadota</taxon>
        <taxon>Betaproteobacteria</taxon>
        <taxon>Burkholderiales</taxon>
        <taxon>Sphaerotilaceae</taxon>
        <taxon>Aquariibacter</taxon>
    </lineage>
</organism>
<keyword evidence="2" id="KW-1185">Reference proteome</keyword>
<dbReference type="AlphaFoldDB" id="A0A839HPU5"/>
<gene>
    <name evidence="1" type="ORF">H4F90_05595</name>
</gene>
<name>A0A839HPU5_9BURK</name>
<dbReference type="Pfam" id="PF08875">
    <property type="entry name" value="DUF1833"/>
    <property type="match status" value="1"/>
</dbReference>
<accession>A0A839HPU5</accession>
<reference evidence="1 2" key="1">
    <citation type="submission" date="2020-08" db="EMBL/GenBank/DDBJ databases">
        <title>Aquariorum lacteus gen. nov., sp. nov., a new member of the family Comamonadaceae, isolated from freshwater aquarium.</title>
        <authorList>
            <person name="Chun S.-J."/>
        </authorList>
    </citation>
    <scope>NUCLEOTIDE SEQUENCE [LARGE SCALE GENOMIC DNA]</scope>
    <source>
        <strain evidence="1 2">SJAQ100</strain>
    </source>
</reference>
<dbReference type="RefSeq" id="WP_182662247.1">
    <property type="nucleotide sequence ID" value="NZ_JACIVI010000001.1"/>
</dbReference>
<dbReference type="Proteomes" id="UP000586093">
    <property type="component" value="Unassembled WGS sequence"/>
</dbReference>